<evidence type="ECO:0000256" key="7">
    <source>
        <dbReference type="RuleBase" id="RU003909"/>
    </source>
</evidence>
<dbReference type="GeneID" id="106468056"/>
<evidence type="ECO:0000256" key="3">
    <source>
        <dbReference type="ARBA" id="ARBA00011583"/>
    </source>
</evidence>
<comment type="subunit">
    <text evidence="3">Occurs in many kinds of cells as a complex with monomeric actin in a 1:1 ratio.</text>
</comment>
<gene>
    <name evidence="9" type="primary">LOC106468056</name>
</gene>
<dbReference type="PRINTS" id="PR00392">
    <property type="entry name" value="PROFILIN"/>
</dbReference>
<organism evidence="8 9">
    <name type="scientific">Limulus polyphemus</name>
    <name type="common">Atlantic horseshoe crab</name>
    <dbReference type="NCBI Taxonomy" id="6850"/>
    <lineage>
        <taxon>Eukaryota</taxon>
        <taxon>Metazoa</taxon>
        <taxon>Ecdysozoa</taxon>
        <taxon>Arthropoda</taxon>
        <taxon>Chelicerata</taxon>
        <taxon>Merostomata</taxon>
        <taxon>Xiphosura</taxon>
        <taxon>Limulidae</taxon>
        <taxon>Limulus</taxon>
    </lineage>
</organism>
<evidence type="ECO:0000313" key="8">
    <source>
        <dbReference type="Proteomes" id="UP000694941"/>
    </source>
</evidence>
<evidence type="ECO:0000256" key="5">
    <source>
        <dbReference type="ARBA" id="ARBA00023203"/>
    </source>
</evidence>
<dbReference type="InterPro" id="IPR036140">
    <property type="entry name" value="PFN_sf"/>
</dbReference>
<dbReference type="Proteomes" id="UP000694941">
    <property type="component" value="Unplaced"/>
</dbReference>
<evidence type="ECO:0000313" key="9">
    <source>
        <dbReference type="RefSeq" id="XP_022252073.1"/>
    </source>
</evidence>
<keyword evidence="6" id="KW-0206">Cytoskeleton</keyword>
<dbReference type="Pfam" id="PF00235">
    <property type="entry name" value="Profilin"/>
    <property type="match status" value="1"/>
</dbReference>
<dbReference type="PRINTS" id="PR01640">
    <property type="entry name" value="PROFILINPLNT"/>
</dbReference>
<name>A0ABM1T867_LIMPO</name>
<comment type="similarity">
    <text evidence="2 7">Belongs to the profilin family.</text>
</comment>
<dbReference type="RefSeq" id="XP_022252073.1">
    <property type="nucleotide sequence ID" value="XM_022396365.1"/>
</dbReference>
<keyword evidence="8" id="KW-1185">Reference proteome</keyword>
<keyword evidence="4" id="KW-0963">Cytoplasm</keyword>
<accession>A0ABM1T867</accession>
<dbReference type="Gene3D" id="3.30.450.30">
    <property type="entry name" value="Dynein light chain 2a, cytoplasmic"/>
    <property type="match status" value="1"/>
</dbReference>
<dbReference type="SMART" id="SM00392">
    <property type="entry name" value="PROF"/>
    <property type="match status" value="1"/>
</dbReference>
<evidence type="ECO:0000256" key="6">
    <source>
        <dbReference type="ARBA" id="ARBA00023212"/>
    </source>
</evidence>
<proteinExistence type="inferred from homology"/>
<dbReference type="PANTHER" id="PTHR11604">
    <property type="entry name" value="PROFILIN"/>
    <property type="match status" value="1"/>
</dbReference>
<dbReference type="CDD" id="cd00148">
    <property type="entry name" value="PROF"/>
    <property type="match status" value="1"/>
</dbReference>
<keyword evidence="5 7" id="KW-0009">Actin-binding</keyword>
<dbReference type="InterPro" id="IPR048278">
    <property type="entry name" value="PFN"/>
</dbReference>
<protein>
    <recommendedName>
        <fullName evidence="7">Profilin</fullName>
    </recommendedName>
</protein>
<evidence type="ECO:0000256" key="4">
    <source>
        <dbReference type="ARBA" id="ARBA00022490"/>
    </source>
</evidence>
<evidence type="ECO:0000256" key="1">
    <source>
        <dbReference type="ARBA" id="ARBA00004245"/>
    </source>
</evidence>
<reference evidence="9" key="1">
    <citation type="submission" date="2025-08" db="UniProtKB">
        <authorList>
            <consortium name="RefSeq"/>
        </authorList>
    </citation>
    <scope>IDENTIFICATION</scope>
    <source>
        <tissue evidence="9">Muscle</tissue>
    </source>
</reference>
<dbReference type="SUPFAM" id="SSF55770">
    <property type="entry name" value="Profilin (actin-binding protein)"/>
    <property type="match status" value="1"/>
</dbReference>
<sequence>MLLLYEAIQNPVGQHYLEKYQKITPNELKFIVDSMRSNPTVFQENGIRIGGEKYICLNAENTLLRGRKGSSALCVVATEQCLIAAATIDGVPAGNLNMVVEKLGDHLRASGY</sequence>
<dbReference type="InterPro" id="IPR005455">
    <property type="entry name" value="PFN_euk"/>
</dbReference>
<comment type="subcellular location">
    <subcellularLocation>
        <location evidence="1">Cytoplasm</location>
        <location evidence="1">Cytoskeleton</location>
    </subcellularLocation>
</comment>
<dbReference type="PANTHER" id="PTHR11604:SF0">
    <property type="entry name" value="PROFILIN"/>
    <property type="match status" value="1"/>
</dbReference>
<evidence type="ECO:0000256" key="2">
    <source>
        <dbReference type="ARBA" id="ARBA00010058"/>
    </source>
</evidence>